<dbReference type="EMBL" id="CP004245">
    <property type="protein sequence ID" value="AHH05930.1"/>
    <property type="molecule type" value="Genomic_DNA"/>
</dbReference>
<sequence>MLVKIGQGLQELFGIFGNAIGDALGLTAVKSGDKRNKVEEHLRG</sequence>
<dbReference type="SUPFAM" id="SSF74748">
    <property type="entry name" value="Variable surface antigen VlsE"/>
    <property type="match status" value="1"/>
</dbReference>
<dbReference type="HOGENOM" id="CLU_3213223_0_0_12"/>
<dbReference type="AlphaFoldDB" id="W5SGD8"/>
<protein>
    <recommendedName>
        <fullName evidence="2">Variable large protein</fullName>
    </recommendedName>
</protein>
<geneLocation type="plasmid" evidence="1">
    <name>unnamed</name>
</geneLocation>
<gene>
    <name evidence="1" type="ORF">BOM_1387</name>
</gene>
<proteinExistence type="predicted"/>
<reference evidence="1" key="1">
    <citation type="submission" date="2013-02" db="EMBL/GenBank/DDBJ databases">
        <title>Comparative genomics of Borrelia species.</title>
        <authorList>
            <person name="Schwan T.G."/>
            <person name="Raffel S.J."/>
            <person name="Porcella S.F."/>
        </authorList>
    </citation>
    <scope>NUCLEOTIDE SEQUENCE</scope>
    <source>
        <strain evidence="1">FR64b</strain>
        <plasmid evidence="1">unnamed</plasmid>
    </source>
</reference>
<accession>W5SGD8</accession>
<name>W5SGD8_9SPIR</name>
<evidence type="ECO:0000313" key="1">
    <source>
        <dbReference type="EMBL" id="AHH05930.1"/>
    </source>
</evidence>
<evidence type="ECO:0008006" key="2">
    <source>
        <dbReference type="Google" id="ProtNLM"/>
    </source>
</evidence>
<keyword evidence="1" id="KW-0614">Plasmid</keyword>
<organism evidence="1">
    <name type="scientific">Borrelia miyamotoi FR64b</name>
    <dbReference type="NCBI Taxonomy" id="1292392"/>
    <lineage>
        <taxon>Bacteria</taxon>
        <taxon>Pseudomonadati</taxon>
        <taxon>Spirochaetota</taxon>
        <taxon>Spirochaetia</taxon>
        <taxon>Spirochaetales</taxon>
        <taxon>Borreliaceae</taxon>
        <taxon>Borrelia</taxon>
    </lineage>
</organism>